<dbReference type="EMBL" id="VKID01000001">
    <property type="protein sequence ID" value="TRY00265.1"/>
    <property type="molecule type" value="Genomic_DNA"/>
</dbReference>
<dbReference type="InterPro" id="IPR046348">
    <property type="entry name" value="SIS_dom_sf"/>
</dbReference>
<dbReference type="UniPathway" id="UPA00342"/>
<organism evidence="5 6">
    <name type="scientific">Acholeplasma laidlawii</name>
    <dbReference type="NCBI Taxonomy" id="2148"/>
    <lineage>
        <taxon>Bacteria</taxon>
        <taxon>Bacillati</taxon>
        <taxon>Mycoplasmatota</taxon>
        <taxon>Mollicutes</taxon>
        <taxon>Acholeplasmatales</taxon>
        <taxon>Acholeplasmataceae</taxon>
        <taxon>Acholeplasma</taxon>
    </lineage>
</organism>
<feature type="active site" description="Proton donor" evidence="3">
    <location>
        <position position="84"/>
    </location>
</feature>
<comment type="pathway">
    <text evidence="3">Amino-sugar metabolism; N-acetylmuramate degradation.</text>
</comment>
<dbReference type="Proteomes" id="UP000315938">
    <property type="component" value="Unassembled WGS sequence"/>
</dbReference>
<dbReference type="OMA" id="CPPTFCT"/>
<dbReference type="GO" id="GO:0046348">
    <property type="term" value="P:amino sugar catabolic process"/>
    <property type="evidence" value="ECO:0007669"/>
    <property type="project" value="InterPro"/>
</dbReference>
<evidence type="ECO:0000313" key="6">
    <source>
        <dbReference type="Proteomes" id="UP000315938"/>
    </source>
</evidence>
<dbReference type="NCBIfam" id="NF003915">
    <property type="entry name" value="PRK05441.1"/>
    <property type="match status" value="1"/>
</dbReference>
<dbReference type="GO" id="GO:0097367">
    <property type="term" value="F:carbohydrate derivative binding"/>
    <property type="evidence" value="ECO:0007669"/>
    <property type="project" value="InterPro"/>
</dbReference>
<dbReference type="InterPro" id="IPR040190">
    <property type="entry name" value="MURQ/GCKR"/>
</dbReference>
<comment type="caution">
    <text evidence="5">The sequence shown here is derived from an EMBL/GenBank/DDBJ whole genome shotgun (WGS) entry which is preliminary data.</text>
</comment>
<dbReference type="GO" id="GO:0009254">
    <property type="term" value="P:peptidoglycan turnover"/>
    <property type="evidence" value="ECO:0007669"/>
    <property type="project" value="TreeGrafter"/>
</dbReference>
<comment type="catalytic activity">
    <reaction evidence="3">
        <text>N-acetyl-D-muramate 6-phosphate + H2O = N-acetyl-D-glucosamine 6-phosphate + (R)-lactate</text>
        <dbReference type="Rhea" id="RHEA:26410"/>
        <dbReference type="ChEBI" id="CHEBI:15377"/>
        <dbReference type="ChEBI" id="CHEBI:16004"/>
        <dbReference type="ChEBI" id="CHEBI:57513"/>
        <dbReference type="ChEBI" id="CHEBI:58722"/>
        <dbReference type="EC" id="4.2.1.126"/>
    </reaction>
</comment>
<evidence type="ECO:0000256" key="1">
    <source>
        <dbReference type="ARBA" id="ARBA00023239"/>
    </source>
</evidence>
<dbReference type="FunFam" id="3.40.50.10490:FF:000014">
    <property type="entry name" value="N-acetylmuramic acid 6-phosphate etherase"/>
    <property type="match status" value="1"/>
</dbReference>
<comment type="similarity">
    <text evidence="3">Belongs to the GCKR-like family. MurNAc-6-P etherase subfamily.</text>
</comment>
<dbReference type="GO" id="GO:0097173">
    <property type="term" value="P:N-acetylmuramic acid catabolic process"/>
    <property type="evidence" value="ECO:0007669"/>
    <property type="project" value="UniProtKB-UniPathway"/>
</dbReference>
<dbReference type="InterPro" id="IPR005488">
    <property type="entry name" value="Etherase_MurQ"/>
</dbReference>
<dbReference type="RefSeq" id="WP_012242237.1">
    <property type="nucleotide sequence ID" value="NZ_JACAOE010000001.1"/>
</dbReference>
<proteinExistence type="inferred from homology"/>
<comment type="miscellaneous">
    <text evidence="3">A lyase-type mechanism (elimination/hydration) is suggested for the cleavage of the lactyl ether bond of MurNAc 6-phosphate, with the formation of an alpha,beta-unsaturated aldehyde intermediate with (E)-stereochemistry, followed by the syn addition of water to give product.</text>
</comment>
<dbReference type="SUPFAM" id="SSF53697">
    <property type="entry name" value="SIS domain"/>
    <property type="match status" value="1"/>
</dbReference>
<dbReference type="NCBIfam" id="TIGR00274">
    <property type="entry name" value="N-acetylmuramic acid 6-phosphate etherase"/>
    <property type="match status" value="1"/>
</dbReference>
<dbReference type="PANTHER" id="PTHR10088:SF4">
    <property type="entry name" value="GLUCOKINASE REGULATORY PROTEIN"/>
    <property type="match status" value="1"/>
</dbReference>
<reference evidence="5 6" key="1">
    <citation type="submission" date="2019-07" db="EMBL/GenBank/DDBJ databases">
        <title>Genome sequence of Acholeplasma laidlawii strain with increased resistance to erythromycin.</title>
        <authorList>
            <person name="Medvedeva E.S."/>
            <person name="Baranova N.B."/>
            <person name="Siniagina M.N."/>
            <person name="Mouzykantov A."/>
            <person name="Chernova O.A."/>
            <person name="Chernov V.M."/>
        </authorList>
    </citation>
    <scope>NUCLEOTIDE SEQUENCE [LARGE SCALE GENOMIC DNA]</scope>
    <source>
        <strain evidence="5 6">PG8REry</strain>
    </source>
</reference>
<evidence type="ECO:0000256" key="2">
    <source>
        <dbReference type="ARBA" id="ARBA00023277"/>
    </source>
</evidence>
<evidence type="ECO:0000256" key="3">
    <source>
        <dbReference type="HAMAP-Rule" id="MF_00068"/>
    </source>
</evidence>
<dbReference type="GO" id="GO:0016803">
    <property type="term" value="F:ether hydrolase activity"/>
    <property type="evidence" value="ECO:0007669"/>
    <property type="project" value="TreeGrafter"/>
</dbReference>
<dbReference type="Pfam" id="PF22645">
    <property type="entry name" value="GKRP_SIS_N"/>
    <property type="match status" value="1"/>
</dbReference>
<keyword evidence="2 3" id="KW-0119">Carbohydrate metabolism</keyword>
<dbReference type="PROSITE" id="PS51464">
    <property type="entry name" value="SIS"/>
    <property type="match status" value="1"/>
</dbReference>
<evidence type="ECO:0000259" key="4">
    <source>
        <dbReference type="PROSITE" id="PS51464"/>
    </source>
</evidence>
<dbReference type="PROSITE" id="PS01272">
    <property type="entry name" value="GCKR"/>
    <property type="match status" value="1"/>
</dbReference>
<dbReference type="CDD" id="cd05007">
    <property type="entry name" value="SIS_Etherase"/>
    <property type="match status" value="1"/>
</dbReference>
<feature type="active site" evidence="3">
    <location>
        <position position="115"/>
    </location>
</feature>
<dbReference type="Gene3D" id="1.10.8.1080">
    <property type="match status" value="1"/>
</dbReference>
<protein>
    <recommendedName>
        <fullName evidence="3">N-acetylmuramic acid 6-phosphate etherase</fullName>
        <shortName evidence="3">MurNAc-6-P etherase</shortName>
        <ecNumber evidence="3">4.2.1.126</ecNumber>
    </recommendedName>
    <alternativeName>
        <fullName evidence="3">N-acetylmuramic acid 6-phosphate hydrolase</fullName>
    </alternativeName>
    <alternativeName>
        <fullName evidence="3">N-acetylmuramic acid 6-phosphate lyase</fullName>
    </alternativeName>
</protein>
<dbReference type="EC" id="4.2.1.126" evidence="3"/>
<accession>A0A553IJ89</accession>
<keyword evidence="1 3" id="KW-0456">Lyase</keyword>
<dbReference type="InterPro" id="IPR005486">
    <property type="entry name" value="Glucokinase_regulatory_CS"/>
</dbReference>
<comment type="subunit">
    <text evidence="3">Homodimer.</text>
</comment>
<comment type="function">
    <text evidence="3">Specifically catalyzes the cleavage of the D-lactyl ether substituent of MurNAc 6-phosphate, producing GlcNAc 6-phosphate and D-lactate.</text>
</comment>
<dbReference type="GO" id="GO:0016835">
    <property type="term" value="F:carbon-oxygen lyase activity"/>
    <property type="evidence" value="ECO:0007669"/>
    <property type="project" value="UniProtKB-UniRule"/>
</dbReference>
<evidence type="ECO:0000313" key="5">
    <source>
        <dbReference type="EMBL" id="TRY00265.1"/>
    </source>
</evidence>
<dbReference type="PANTHER" id="PTHR10088">
    <property type="entry name" value="GLUCOKINASE REGULATORY PROTEIN"/>
    <property type="match status" value="1"/>
</dbReference>
<dbReference type="NCBIfam" id="NF009222">
    <property type="entry name" value="PRK12570.1"/>
    <property type="match status" value="1"/>
</dbReference>
<name>A0A553IJ89_ACHLA</name>
<dbReference type="Gene3D" id="3.40.50.10490">
    <property type="entry name" value="Glucose-6-phosphate isomerase like protein, domain 1"/>
    <property type="match status" value="1"/>
</dbReference>
<gene>
    <name evidence="3 5" type="primary">murQ</name>
    <name evidence="5" type="ORF">FNV44_04250</name>
</gene>
<dbReference type="AlphaFoldDB" id="A0A553IJ89"/>
<feature type="domain" description="SIS" evidence="4">
    <location>
        <begin position="56"/>
        <end position="219"/>
    </location>
</feature>
<dbReference type="InterPro" id="IPR001347">
    <property type="entry name" value="SIS_dom"/>
</dbReference>
<dbReference type="GeneID" id="41338467"/>
<sequence length="304" mass="32725">MVDIKSITTEQRNKLTKNLDVSSTTEILKMFNNEDKNVPLAVEKVLDKIALTVDEVTKRLAEGGRLFYIGAGTSGRLGVLDASECVPTFGVSENLVIGIIAGGDRALRIAVEGAEDDEVAGVNDLKAYNFNEKDFVVGLTASGRTPYVMAAMKYARSIGAKAAGITTSHNAPLSQVVDFPIEAVTGAEPLTGSTRMKSGTAQKLILNMISTATMVKLGKVYENLMIDIQMSNDKLVSRAVGIVVEVTGVDHDVAKVYIDKFKSVKHAIFAIISKLDNIEEINEVLNKYNGNIREALKHSISFGG</sequence>
<dbReference type="HAMAP" id="MF_00068">
    <property type="entry name" value="MurQ"/>
    <property type="match status" value="1"/>
</dbReference>